<accession>A0ABC8U4S3</accession>
<evidence type="ECO:0000256" key="6">
    <source>
        <dbReference type="ARBA" id="ARBA00023004"/>
    </source>
</evidence>
<organism evidence="9 10">
    <name type="scientific">Ilex paraguariensis</name>
    <name type="common">yerba mate</name>
    <dbReference type="NCBI Taxonomy" id="185542"/>
    <lineage>
        <taxon>Eukaryota</taxon>
        <taxon>Viridiplantae</taxon>
        <taxon>Streptophyta</taxon>
        <taxon>Embryophyta</taxon>
        <taxon>Tracheophyta</taxon>
        <taxon>Spermatophyta</taxon>
        <taxon>Magnoliopsida</taxon>
        <taxon>eudicotyledons</taxon>
        <taxon>Gunneridae</taxon>
        <taxon>Pentapetalae</taxon>
        <taxon>asterids</taxon>
        <taxon>campanulids</taxon>
        <taxon>Aquifoliales</taxon>
        <taxon>Aquifoliaceae</taxon>
        <taxon>Ilex</taxon>
    </lineage>
</organism>
<evidence type="ECO:0000256" key="7">
    <source>
        <dbReference type="PIRSR" id="PIRSR602401-1"/>
    </source>
</evidence>
<keyword evidence="6 7" id="KW-0408">Iron</keyword>
<gene>
    <name evidence="9" type="ORF">ILEXP_LOCUS43771</name>
</gene>
<dbReference type="Proteomes" id="UP001642360">
    <property type="component" value="Unassembled WGS sequence"/>
</dbReference>
<dbReference type="InterPro" id="IPR017972">
    <property type="entry name" value="Cyt_P450_CS"/>
</dbReference>
<dbReference type="Pfam" id="PF00067">
    <property type="entry name" value="p450"/>
    <property type="match status" value="3"/>
</dbReference>
<keyword evidence="7 8" id="KW-0349">Heme</keyword>
<dbReference type="PRINTS" id="PR00385">
    <property type="entry name" value="P450"/>
</dbReference>
<keyword evidence="4" id="KW-1133">Transmembrane helix</keyword>
<evidence type="ECO:0000256" key="8">
    <source>
        <dbReference type="RuleBase" id="RU000461"/>
    </source>
</evidence>
<dbReference type="EMBL" id="CAUOFW020006280">
    <property type="protein sequence ID" value="CAK9174031.1"/>
    <property type="molecule type" value="Genomic_DNA"/>
</dbReference>
<evidence type="ECO:0000256" key="3">
    <source>
        <dbReference type="ARBA" id="ARBA00022723"/>
    </source>
</evidence>
<evidence type="ECO:0000313" key="9">
    <source>
        <dbReference type="EMBL" id="CAK9174031.1"/>
    </source>
</evidence>
<dbReference type="GO" id="GO:0046872">
    <property type="term" value="F:metal ion binding"/>
    <property type="evidence" value="ECO:0007669"/>
    <property type="project" value="UniProtKB-KW"/>
</dbReference>
<keyword evidence="10" id="KW-1185">Reference proteome</keyword>
<keyword evidence="8" id="KW-0503">Monooxygenase</keyword>
<dbReference type="PANTHER" id="PTHR24286:SF28">
    <property type="entry name" value="ABSCISIC ACID 8'-HYDROXYLASE 3-LIKE"/>
    <property type="match status" value="1"/>
</dbReference>
<comment type="subcellular location">
    <subcellularLocation>
        <location evidence="1">Membrane</location>
        <topology evidence="1">Single-pass membrane protein</topology>
    </subcellularLocation>
</comment>
<evidence type="ECO:0000256" key="2">
    <source>
        <dbReference type="ARBA" id="ARBA00022692"/>
    </source>
</evidence>
<proteinExistence type="inferred from homology"/>
<keyword evidence="2" id="KW-0812">Transmembrane</keyword>
<evidence type="ECO:0000256" key="1">
    <source>
        <dbReference type="ARBA" id="ARBA00004167"/>
    </source>
</evidence>
<dbReference type="PRINTS" id="PR00463">
    <property type="entry name" value="EP450I"/>
</dbReference>
<dbReference type="Gene3D" id="1.10.630.10">
    <property type="entry name" value="Cytochrome P450"/>
    <property type="match status" value="2"/>
</dbReference>
<comment type="caution">
    <text evidence="9">The sequence shown here is derived from an EMBL/GenBank/DDBJ whole genome shotgun (WGS) entry which is preliminary data.</text>
</comment>
<evidence type="ECO:0000256" key="5">
    <source>
        <dbReference type="ARBA" id="ARBA00023002"/>
    </source>
</evidence>
<comment type="cofactor">
    <cofactor evidence="7">
        <name>heme</name>
        <dbReference type="ChEBI" id="CHEBI:30413"/>
    </cofactor>
</comment>
<evidence type="ECO:0000313" key="10">
    <source>
        <dbReference type="Proteomes" id="UP001642360"/>
    </source>
</evidence>
<dbReference type="InterPro" id="IPR036396">
    <property type="entry name" value="Cyt_P450_sf"/>
</dbReference>
<dbReference type="AlphaFoldDB" id="A0ABC8U4S3"/>
<comment type="similarity">
    <text evidence="8">Belongs to the cytochrome P450 family.</text>
</comment>
<feature type="binding site" description="axial binding residue" evidence="7">
    <location>
        <position position="487"/>
    </location>
    <ligand>
        <name>heme</name>
        <dbReference type="ChEBI" id="CHEBI:30413"/>
    </ligand>
    <ligandPart>
        <name>Fe</name>
        <dbReference type="ChEBI" id="CHEBI:18248"/>
    </ligandPart>
</feature>
<sequence>MEGLRLVSGTVYWRGNGANHVDDHGANVGLCTFSLVLDACLGFSTANGWNSGKPGVAVCRREFLLHIRVFKCCWYLQLHREETSEFMTGREAAKILLTGKDGMVSLNLFYSGKQFINTLAIETLDQWPRRTILILEEASTFTLKVIHDHELRAFRGGARKSPSQFQNNFFLICIFASEYPGNCSSTSQYPGNCNLNLYSKGMLLEMALRWYCCIKSGTRSDVQHKEWRKLPTRLLRIPDKKHSKDDSEGDDDKLTDTQLKDNILTLLVAGHDTTTAALTWLIKFLDEKPAVLERLRVILLRIPDKKHSKDDSEGDDDKLTDTQLKDNILTLLVAGHDTTTAALTWLIKFLDENPAVLERLREEHGEILGTRKNRSCLSWSELNNMPYTSKVSCTLIKFCLSYQQTHLCTRNSANREFVSFFRKAAQDFEIDVMRYKIRKGWSINWDVVCIHHDPEIFPDPQKFDPSRFDEPMKPFSFLGFGNGPRMCPGINLAKLEISVFIHHLVCKYNWRPLEKDDSVHPTLIRMQKNKYPTMVEQL</sequence>
<reference evidence="9 10" key="1">
    <citation type="submission" date="2024-02" db="EMBL/GenBank/DDBJ databases">
        <authorList>
            <person name="Vignale AGUSTIN F."/>
            <person name="Sosa J E."/>
            <person name="Modenutti C."/>
        </authorList>
    </citation>
    <scope>NUCLEOTIDE SEQUENCE [LARGE SCALE GENOMIC DNA]</scope>
</reference>
<dbReference type="GO" id="GO:0004497">
    <property type="term" value="F:monooxygenase activity"/>
    <property type="evidence" value="ECO:0007669"/>
    <property type="project" value="UniProtKB-KW"/>
</dbReference>
<keyword evidence="5 8" id="KW-0560">Oxidoreductase</keyword>
<dbReference type="PANTHER" id="PTHR24286">
    <property type="entry name" value="CYTOCHROME P450 26"/>
    <property type="match status" value="1"/>
</dbReference>
<name>A0ABC8U4S3_9AQUA</name>
<protein>
    <recommendedName>
        <fullName evidence="11">Cytochrome P450</fullName>
    </recommendedName>
</protein>
<keyword evidence="4" id="KW-0472">Membrane</keyword>
<evidence type="ECO:0008006" key="11">
    <source>
        <dbReference type="Google" id="ProtNLM"/>
    </source>
</evidence>
<dbReference type="SUPFAM" id="SSF48264">
    <property type="entry name" value="Cytochrome P450"/>
    <property type="match status" value="2"/>
</dbReference>
<keyword evidence="3 7" id="KW-0479">Metal-binding</keyword>
<dbReference type="InterPro" id="IPR002401">
    <property type="entry name" value="Cyt_P450_E_grp-I"/>
</dbReference>
<dbReference type="GO" id="GO:0016020">
    <property type="term" value="C:membrane"/>
    <property type="evidence" value="ECO:0007669"/>
    <property type="project" value="UniProtKB-SubCell"/>
</dbReference>
<dbReference type="PROSITE" id="PS00086">
    <property type="entry name" value="CYTOCHROME_P450"/>
    <property type="match status" value="1"/>
</dbReference>
<evidence type="ECO:0000256" key="4">
    <source>
        <dbReference type="ARBA" id="ARBA00022989"/>
    </source>
</evidence>
<dbReference type="InterPro" id="IPR001128">
    <property type="entry name" value="Cyt_P450"/>
</dbReference>